<dbReference type="GO" id="GO:0003676">
    <property type="term" value="F:nucleic acid binding"/>
    <property type="evidence" value="ECO:0007669"/>
    <property type="project" value="InterPro"/>
</dbReference>
<comment type="similarity">
    <text evidence="1">Belongs to the mTERF family.</text>
</comment>
<organism evidence="4 5">
    <name type="scientific">Rhododendron simsii</name>
    <name type="common">Sims's rhododendron</name>
    <dbReference type="NCBI Taxonomy" id="118357"/>
    <lineage>
        <taxon>Eukaryota</taxon>
        <taxon>Viridiplantae</taxon>
        <taxon>Streptophyta</taxon>
        <taxon>Embryophyta</taxon>
        <taxon>Tracheophyta</taxon>
        <taxon>Spermatophyta</taxon>
        <taxon>Magnoliopsida</taxon>
        <taxon>eudicotyledons</taxon>
        <taxon>Gunneridae</taxon>
        <taxon>Pentapetalae</taxon>
        <taxon>asterids</taxon>
        <taxon>Ericales</taxon>
        <taxon>Ericaceae</taxon>
        <taxon>Ericoideae</taxon>
        <taxon>Rhodoreae</taxon>
        <taxon>Rhododendron</taxon>
    </lineage>
</organism>
<name>A0A834GN79_RHOSS</name>
<keyword evidence="2" id="KW-0804">Transcription</keyword>
<evidence type="ECO:0000256" key="3">
    <source>
        <dbReference type="ARBA" id="ARBA00022946"/>
    </source>
</evidence>
<comment type="caution">
    <text evidence="4">The sequence shown here is derived from an EMBL/GenBank/DDBJ whole genome shotgun (WGS) entry which is preliminary data.</text>
</comment>
<keyword evidence="2" id="KW-0806">Transcription termination</keyword>
<evidence type="ECO:0000313" key="4">
    <source>
        <dbReference type="EMBL" id="KAF7134692.1"/>
    </source>
</evidence>
<dbReference type="OrthoDB" id="637682at2759"/>
<reference evidence="4" key="1">
    <citation type="submission" date="2019-11" db="EMBL/GenBank/DDBJ databases">
        <authorList>
            <person name="Liu Y."/>
            <person name="Hou J."/>
            <person name="Li T.-Q."/>
            <person name="Guan C.-H."/>
            <person name="Wu X."/>
            <person name="Wu H.-Z."/>
            <person name="Ling F."/>
            <person name="Zhang R."/>
            <person name="Shi X.-G."/>
            <person name="Ren J.-P."/>
            <person name="Chen E.-F."/>
            <person name="Sun J.-M."/>
        </authorList>
    </citation>
    <scope>NUCLEOTIDE SEQUENCE</scope>
    <source>
        <strain evidence="4">Adult_tree_wgs_1</strain>
        <tissue evidence="4">Leaves</tissue>
    </source>
</reference>
<dbReference type="InterPro" id="IPR003690">
    <property type="entry name" value="MTERF"/>
</dbReference>
<evidence type="ECO:0000256" key="1">
    <source>
        <dbReference type="ARBA" id="ARBA00007692"/>
    </source>
</evidence>
<keyword evidence="2" id="KW-0805">Transcription regulation</keyword>
<dbReference type="Proteomes" id="UP000626092">
    <property type="component" value="Unassembled WGS sequence"/>
</dbReference>
<dbReference type="GO" id="GO:0006353">
    <property type="term" value="P:DNA-templated transcription termination"/>
    <property type="evidence" value="ECO:0007669"/>
    <property type="project" value="UniProtKB-KW"/>
</dbReference>
<sequence>MADESGNAGSSTLRVAPAILLDAEKEAKAVLTSFLKKQGLSKAVATRTINKAALFVDHLVSRLHSVHKTQERAFTTLEIRDALNPYLETLFEEFGDTLVDLVENFPNSPIEERSTGPSVPPVEEGQVVPVSASITSLNSKKLRAFARLTDDSPTGKPPPEIIYLTELGIELEVIKEVTRKYTAFARYCLDGKVKPVVEFLFDLGVPKSNIPAILRKWPRLGGVTVSDHLIPTDVFRELRRGQETMGKGDSMIQLQVCYSLWPKSPIGRAVLDYGVDHIQNVFFHTPSILPSCLTILSAPGIRAKLPNMSSLQICSNPSENPSSLSSKMQTMKSSDLSSLPGPAFSIPRTQITFPKKLFFCRAKFAESGNTGSHNLRVVPGNWLESEKEEAKALLTLFLKEHGFSKAVAARTINKSALFIDHLVSKLHSVHKTRYLSGQEFTTLEIRDALNPYLETLFEEFGEILVDVIENFPNPPIEERSIENLPPGEERPVVPFSAPITSLNSKKLRALATSTDDGPTEEVPPQIIYLTKLGMEVEVIEEVTRKFPPFADYTVDENIKPVVEFLLDLGVTKSDIPAILRKRPQLCGLSLSEKLIPTVTFLENLGVDKKQWSKVICRFPALLIYSRHKLKSKLDCLYELGLSTENRGKVLMRFPPILSVGVEKLRDTAEYFHSIGVDVGTLLHKCPQIFGLSIEANLKPVTEFFLERGFSIEEIAFMASRFGNFYALSLSNNIIPKWEFFLTTGYTKSDLVKYPQYFGHSLEERIKPRFDIASGPKAQTQLTFPKKLFFCLAKLAESSKPGPHNFGGMPANSLLADKEEAKAVLTLFLKKRGFSEVIAARTMHKSALFVDHLVSRLNSVHKTQHPGGRELTTCEIRDALYSYLETLYEEFGDILVDVVGNFPNPPTEERSIENLSVLTVEGGPVSAPITTLNSQKLKAELTDDGPTGKLPPLIIYLTELGMEHEVIKEAISKFPPFADYSLDEKVKPVVEFLLDLGVPKSDIPAILRKWPQLCGVSLSEQAIHSVTFLENLGVDKKQWAKVIYRFPGILSCTRLKLKSNLDCLYELGLSTEKQGKVLMRCPNILGYGVERLRATAEYFHSIGVDVGTLLHKCPHVFSLSIEANLKPVTEFFLERGFSIEEVALMVSRFGNFYTLSLSKNIIPKWEFFLTMGYPKSDLVRYPQYFGCSLELRIKPRHAIMREIGVKMSLGRLLCVSDGDLYEILKRKMEKHVG</sequence>
<evidence type="ECO:0000313" key="5">
    <source>
        <dbReference type="Proteomes" id="UP000626092"/>
    </source>
</evidence>
<proteinExistence type="inferred from homology"/>
<protein>
    <submittedName>
        <fullName evidence="4">Uncharacterized protein</fullName>
    </submittedName>
</protein>
<gene>
    <name evidence="4" type="ORF">RHSIM_Rhsim08G0044400</name>
</gene>
<dbReference type="SMART" id="SM00733">
    <property type="entry name" value="Mterf"/>
    <property type="match status" value="15"/>
</dbReference>
<dbReference type="PANTHER" id="PTHR13068:SF9">
    <property type="entry name" value="TRANSCRIPTION TERMINATION FACTOR MTERF5, CHLOROPLASTIC"/>
    <property type="match status" value="1"/>
</dbReference>
<accession>A0A834GN79</accession>
<dbReference type="InterPro" id="IPR038538">
    <property type="entry name" value="MTERF_sf"/>
</dbReference>
<dbReference type="AlphaFoldDB" id="A0A834GN79"/>
<keyword evidence="5" id="KW-1185">Reference proteome</keyword>
<evidence type="ECO:0000256" key="2">
    <source>
        <dbReference type="ARBA" id="ARBA00022472"/>
    </source>
</evidence>
<dbReference type="Pfam" id="PF02536">
    <property type="entry name" value="mTERF"/>
    <property type="match status" value="2"/>
</dbReference>
<dbReference type="EMBL" id="WJXA01000008">
    <property type="protein sequence ID" value="KAF7134692.1"/>
    <property type="molecule type" value="Genomic_DNA"/>
</dbReference>
<keyword evidence="3" id="KW-0809">Transit peptide</keyword>
<dbReference type="PANTHER" id="PTHR13068">
    <property type="entry name" value="CGI-12 PROTEIN-RELATED"/>
    <property type="match status" value="1"/>
</dbReference>
<dbReference type="Gene3D" id="1.25.70.10">
    <property type="entry name" value="Transcription termination factor 3, mitochondrial"/>
    <property type="match status" value="3"/>
</dbReference>